<protein>
    <submittedName>
        <fullName evidence="2">Uncharacterized protein</fullName>
    </submittedName>
</protein>
<gene>
    <name evidence="2" type="ORF">AVDCRST_MAG30-3048</name>
</gene>
<proteinExistence type="predicted"/>
<reference evidence="2" key="1">
    <citation type="submission" date="2020-02" db="EMBL/GenBank/DDBJ databases">
        <authorList>
            <person name="Meier V. D."/>
        </authorList>
    </citation>
    <scope>NUCLEOTIDE SEQUENCE</scope>
    <source>
        <strain evidence="2">AVDCRST_MAG30</strain>
    </source>
</reference>
<organism evidence="2">
    <name type="scientific">uncultured Solirubrobacteraceae bacterium</name>
    <dbReference type="NCBI Taxonomy" id="1162706"/>
    <lineage>
        <taxon>Bacteria</taxon>
        <taxon>Bacillati</taxon>
        <taxon>Actinomycetota</taxon>
        <taxon>Thermoleophilia</taxon>
        <taxon>Solirubrobacterales</taxon>
        <taxon>Solirubrobacteraceae</taxon>
        <taxon>environmental samples</taxon>
    </lineage>
</organism>
<sequence length="189" mass="19484">AVLGRAAREHPGAVRAPLEVAARDELAQRGGDGRAAGADHAGEGPVRQPQADPHALGGDAAPALGEVPEQREQPVVDAGEMGDGLQDHETVGPAGGAVDEAGDDLGPRRGGRDEPRAEQRDARRRQDGPVDGAAEQLVGVGVLDRADEVARAEELGAGVVTHRRLADEQAAQDEEAEDPVAALLVDVLR</sequence>
<feature type="non-terminal residue" evidence="2">
    <location>
        <position position="1"/>
    </location>
</feature>
<evidence type="ECO:0000256" key="1">
    <source>
        <dbReference type="SAM" id="MobiDB-lite"/>
    </source>
</evidence>
<feature type="compositionally biased region" description="Basic and acidic residues" evidence="1">
    <location>
        <begin position="1"/>
        <end position="12"/>
    </location>
</feature>
<name>A0A6J4TE75_9ACTN</name>
<feature type="compositionally biased region" description="Basic and acidic residues" evidence="1">
    <location>
        <begin position="105"/>
        <end position="128"/>
    </location>
</feature>
<dbReference type="AlphaFoldDB" id="A0A6J4TE75"/>
<feature type="region of interest" description="Disordered" evidence="1">
    <location>
        <begin position="1"/>
        <end position="136"/>
    </location>
</feature>
<evidence type="ECO:0000313" key="2">
    <source>
        <dbReference type="EMBL" id="CAA9521112.1"/>
    </source>
</evidence>
<dbReference type="EMBL" id="CADCVS010000392">
    <property type="protein sequence ID" value="CAA9521112.1"/>
    <property type="molecule type" value="Genomic_DNA"/>
</dbReference>
<accession>A0A6J4TE75</accession>